<keyword evidence="2" id="KW-1185">Reference proteome</keyword>
<sequence>MSLFWYLQGPDRRIDQTRNARPCAGRFAEASVINTADVL</sequence>
<accession>A0A3D9DWK0</accession>
<dbReference type="EMBL" id="QRDJ01000007">
    <property type="protein sequence ID" value="REC95163.1"/>
    <property type="molecule type" value="Genomic_DNA"/>
</dbReference>
<name>A0A3D9DWK0_9GAMM</name>
<dbReference type="Proteomes" id="UP000256334">
    <property type="component" value="Unassembled WGS sequence"/>
</dbReference>
<protein>
    <submittedName>
        <fullName evidence="1">Uncharacterized protein</fullName>
    </submittedName>
</protein>
<evidence type="ECO:0000313" key="2">
    <source>
        <dbReference type="Proteomes" id="UP000256334"/>
    </source>
</evidence>
<dbReference type="AlphaFoldDB" id="A0A3D9DWK0"/>
<evidence type="ECO:0000313" key="1">
    <source>
        <dbReference type="EMBL" id="REC95163.1"/>
    </source>
</evidence>
<proteinExistence type="predicted"/>
<gene>
    <name evidence="1" type="ORF">C8D72_1998</name>
</gene>
<comment type="caution">
    <text evidence="1">The sequence shown here is derived from an EMBL/GenBank/DDBJ whole genome shotgun (WGS) entry which is preliminary data.</text>
</comment>
<organism evidence="1 2">
    <name type="scientific">Kushneria indalinina DSM 14324</name>
    <dbReference type="NCBI Taxonomy" id="1122140"/>
    <lineage>
        <taxon>Bacteria</taxon>
        <taxon>Pseudomonadati</taxon>
        <taxon>Pseudomonadota</taxon>
        <taxon>Gammaproteobacteria</taxon>
        <taxon>Oceanospirillales</taxon>
        <taxon>Halomonadaceae</taxon>
        <taxon>Kushneria</taxon>
    </lineage>
</organism>
<reference evidence="1 2" key="1">
    <citation type="submission" date="2018-07" db="EMBL/GenBank/DDBJ databases">
        <title>Genomic Encyclopedia of Type Strains, Phase IV (KMG-IV): sequencing the most valuable type-strain genomes for metagenomic binning, comparative biology and taxonomic classification.</title>
        <authorList>
            <person name="Goeker M."/>
        </authorList>
    </citation>
    <scope>NUCLEOTIDE SEQUENCE [LARGE SCALE GENOMIC DNA]</scope>
    <source>
        <strain evidence="1 2">DSM 14324</strain>
    </source>
</reference>